<evidence type="ECO:0000313" key="1">
    <source>
        <dbReference type="EMBL" id="CAB5218220.1"/>
    </source>
</evidence>
<reference evidence="1" key="1">
    <citation type="submission" date="2020-05" db="EMBL/GenBank/DDBJ databases">
        <authorList>
            <person name="Chiriac C."/>
            <person name="Salcher M."/>
            <person name="Ghai R."/>
            <person name="Kavagutti S V."/>
        </authorList>
    </citation>
    <scope>NUCLEOTIDE SEQUENCE</scope>
</reference>
<accession>A0A6J7WK86</accession>
<organism evidence="1">
    <name type="scientific">uncultured Caudovirales phage</name>
    <dbReference type="NCBI Taxonomy" id="2100421"/>
    <lineage>
        <taxon>Viruses</taxon>
        <taxon>Duplodnaviria</taxon>
        <taxon>Heunggongvirae</taxon>
        <taxon>Uroviricota</taxon>
        <taxon>Caudoviricetes</taxon>
        <taxon>Peduoviridae</taxon>
        <taxon>Maltschvirus</taxon>
        <taxon>Maltschvirus maltsch</taxon>
    </lineage>
</organism>
<dbReference type="EMBL" id="LR798257">
    <property type="protein sequence ID" value="CAB5218220.1"/>
    <property type="molecule type" value="Genomic_DNA"/>
</dbReference>
<dbReference type="InterPro" id="IPR011051">
    <property type="entry name" value="RmlC_Cupin_sf"/>
</dbReference>
<gene>
    <name evidence="1" type="ORF">UFOVP204_102</name>
</gene>
<sequence length="116" mass="13365">MKITKLKDTIGGWFVGNFDKAAFKSDMFEVSYKFHKKDEIWDNHYHEHVTEINLLTHGTMILQGKTLIAGDIFVLEPYEIADPKFLTDCEIVCVKYPGVTNDKVVFYKNENNSTQG</sequence>
<dbReference type="SUPFAM" id="SSF51182">
    <property type="entry name" value="RmlC-like cupins"/>
    <property type="match status" value="1"/>
</dbReference>
<protein>
    <recommendedName>
        <fullName evidence="2">Cupin</fullName>
    </recommendedName>
</protein>
<evidence type="ECO:0008006" key="2">
    <source>
        <dbReference type="Google" id="ProtNLM"/>
    </source>
</evidence>
<name>A0A6J7WK86_9CAUD</name>
<proteinExistence type="predicted"/>